<keyword evidence="2" id="KW-0812">Transmembrane</keyword>
<sequence>MNGDGDITIWQVFWMIVAVVPASKFIREIFMKLIARVGGINEESLVGKGLGLLSLAALTTGKKGMPASLPGGALSLVNGDVLTGESGGINSPTGGGGGVPFIPPSLPGISQNQGSLSGINPTPMISSSPMVAPSASTPAANTSVATDSRLDLPSGYAQRDSGMLVPTDYKETQAVGPTPSTDIGRSTMVNPMQQTLQGKGIERAGRAGYASGFVSSLGIPQMAPALGAGMAAGGRGAYTATAMTAGLAKETFSQLKEGHGLDSFGNAVKNYTGQDSLSGGLSAMTGSMIGSTFGSHSAMSLGNHFSGAAEKIFTPDYRMDWHNPLLKSEED</sequence>
<dbReference type="RefSeq" id="WP_013843734.1">
    <property type="nucleotide sequence ID" value="NC_015589.1"/>
</dbReference>
<feature type="region of interest" description="Disordered" evidence="1">
    <location>
        <begin position="85"/>
        <end position="162"/>
    </location>
</feature>
<feature type="compositionally biased region" description="Low complexity" evidence="1">
    <location>
        <begin position="131"/>
        <end position="146"/>
    </location>
</feature>
<gene>
    <name evidence="3" type="ordered locus">Desru_3789</name>
</gene>
<dbReference type="KEGG" id="dru:Desru_3789"/>
<keyword evidence="4" id="KW-1185">Reference proteome</keyword>
<feature type="transmembrane region" description="Helical" evidence="2">
    <location>
        <begin position="7"/>
        <end position="26"/>
    </location>
</feature>
<proteinExistence type="predicted"/>
<dbReference type="HOGENOM" id="CLU_838694_0_0_9"/>
<dbReference type="Proteomes" id="UP000009234">
    <property type="component" value="Chromosome"/>
</dbReference>
<dbReference type="AlphaFoldDB" id="F6DQ45"/>
<keyword evidence="2" id="KW-0472">Membrane</keyword>
<organism evidence="3 4">
    <name type="scientific">Desulforamulus ruminis (strain ATCC 23193 / DSM 2154 / NCIMB 8452 / DL)</name>
    <name type="common">Desulfotomaculum ruminis</name>
    <dbReference type="NCBI Taxonomy" id="696281"/>
    <lineage>
        <taxon>Bacteria</taxon>
        <taxon>Bacillati</taxon>
        <taxon>Bacillota</taxon>
        <taxon>Clostridia</taxon>
        <taxon>Eubacteriales</taxon>
        <taxon>Peptococcaceae</taxon>
        <taxon>Desulforamulus</taxon>
    </lineage>
</organism>
<feature type="compositionally biased region" description="Polar residues" evidence="1">
    <location>
        <begin position="108"/>
        <end position="129"/>
    </location>
</feature>
<keyword evidence="2" id="KW-1133">Transmembrane helix</keyword>
<evidence type="ECO:0000313" key="3">
    <source>
        <dbReference type="EMBL" id="AEG61989.1"/>
    </source>
</evidence>
<reference evidence="4" key="1">
    <citation type="submission" date="2011-05" db="EMBL/GenBank/DDBJ databases">
        <title>Complete sequence of Desulfotomaculum ruminis DSM 2154.</title>
        <authorList>
            <person name="Lucas S."/>
            <person name="Copeland A."/>
            <person name="Lapidus A."/>
            <person name="Cheng J.-F."/>
            <person name="Goodwin L."/>
            <person name="Pitluck S."/>
            <person name="Lu M."/>
            <person name="Detter J.C."/>
            <person name="Han C."/>
            <person name="Tapia R."/>
            <person name="Land M."/>
            <person name="Hauser L."/>
            <person name="Kyrpides N."/>
            <person name="Ivanova N."/>
            <person name="Mikhailova N."/>
            <person name="Pagani I."/>
            <person name="Stams A.J.M."/>
            <person name="Plugge C.M."/>
            <person name="Muyzer G."/>
            <person name="Kuever J."/>
            <person name="Parshina S.N."/>
            <person name="Ivanova A.E."/>
            <person name="Nazina T.N."/>
            <person name="Brambilla E."/>
            <person name="Spring S."/>
            <person name="Klenk H.-P."/>
            <person name="Woyke T."/>
        </authorList>
    </citation>
    <scope>NUCLEOTIDE SEQUENCE [LARGE SCALE GENOMIC DNA]</scope>
    <source>
        <strain evidence="4">ATCC 23193 / DSM 2154 / NCIB 8452 / DL</strain>
    </source>
</reference>
<evidence type="ECO:0000256" key="1">
    <source>
        <dbReference type="SAM" id="MobiDB-lite"/>
    </source>
</evidence>
<reference evidence="3 4" key="2">
    <citation type="journal article" date="2012" name="Stand. Genomic Sci.">
        <title>Complete genome sequence of the sulfate-reducing firmicute Desulfotomaculum ruminis type strain (DL(T)).</title>
        <authorList>
            <person name="Spring S."/>
            <person name="Visser M."/>
            <person name="Lu M."/>
            <person name="Copeland A."/>
            <person name="Lapidus A."/>
            <person name="Lucas S."/>
            <person name="Cheng J.F."/>
            <person name="Han C."/>
            <person name="Tapia R."/>
            <person name="Goodwin L.A."/>
            <person name="Pitluck S."/>
            <person name="Ivanova N."/>
            <person name="Land M."/>
            <person name="Hauser L."/>
            <person name="Larimer F."/>
            <person name="Rohde M."/>
            <person name="Goker M."/>
            <person name="Detter J.C."/>
            <person name="Kyrpides N.C."/>
            <person name="Woyke T."/>
            <person name="Schaap P.J."/>
            <person name="Plugge C.M."/>
            <person name="Muyzer G."/>
            <person name="Kuever J."/>
            <person name="Pereira I.A."/>
            <person name="Parshina S.N."/>
            <person name="Bernier-Latmani R."/>
            <person name="Stams A.J."/>
            <person name="Klenk H.P."/>
        </authorList>
    </citation>
    <scope>NUCLEOTIDE SEQUENCE [LARGE SCALE GENOMIC DNA]</scope>
    <source>
        <strain evidence="4">ATCC 23193 / DSM 2154 / NCIB 8452 / DL</strain>
    </source>
</reference>
<accession>F6DQ45</accession>
<evidence type="ECO:0000313" key="4">
    <source>
        <dbReference type="Proteomes" id="UP000009234"/>
    </source>
</evidence>
<protein>
    <submittedName>
        <fullName evidence="3">Uncharacterized protein</fullName>
    </submittedName>
</protein>
<evidence type="ECO:0000256" key="2">
    <source>
        <dbReference type="SAM" id="Phobius"/>
    </source>
</evidence>
<name>F6DQ45_DESRL</name>
<dbReference type="EMBL" id="CP002780">
    <property type="protein sequence ID" value="AEG61989.1"/>
    <property type="molecule type" value="Genomic_DNA"/>
</dbReference>
<dbReference type="OrthoDB" id="1808678at2"/>
<dbReference type="STRING" id="696281.Desru_3789"/>